<keyword evidence="2" id="KW-1185">Reference proteome</keyword>
<accession>A0AAI8KCA3</accession>
<evidence type="ECO:0008006" key="3">
    <source>
        <dbReference type="Google" id="ProtNLM"/>
    </source>
</evidence>
<evidence type="ECO:0000313" key="2">
    <source>
        <dbReference type="Proteomes" id="UP000258127"/>
    </source>
</evidence>
<reference evidence="1 2" key="1">
    <citation type="submission" date="2018-08" db="EMBL/GenBank/DDBJ databases">
        <authorList>
            <person name="Lee Y."/>
            <person name="Kakembo D."/>
        </authorList>
    </citation>
    <scope>NUCLEOTIDE SEQUENCE [LARGE SCALE GENOMIC DNA]</scope>
    <source>
        <strain evidence="1 2">JBCS1880</strain>
    </source>
</reference>
<dbReference type="AlphaFoldDB" id="A0AAI8KCA3"/>
<dbReference type="EMBL" id="CP031641">
    <property type="protein sequence ID" value="AXO88977.1"/>
    <property type="molecule type" value="Genomic_DNA"/>
</dbReference>
<proteinExistence type="predicted"/>
<protein>
    <recommendedName>
        <fullName evidence="3">DUF155 domain-containing protein</fullName>
    </recommendedName>
</protein>
<evidence type="ECO:0000313" key="1">
    <source>
        <dbReference type="EMBL" id="AXO88977.1"/>
    </source>
</evidence>
<sequence length="287" mass="32233">MTAPHALPATDLSAPSACVLHRVKFMPGVAVQASASQCLAQFEDPYPTHAALLQRTPMTALQALPEDSAADELLVVFAAAGLQTSHAWRQHLEAWMRTDEDADQPTLETMSFGERILWRPGRALIIGNPERCTELLAGIVAFSWYEGGLRRLETEIAASWSTADDDIELTQLPQKRHQARARHVDACVTRTTRWRIAYTRLETRLEKAPTGLSSAVRRLYNELAMQTEVHDRLVSVDDRIEVLQDLYELATDRLSEHRHVLEELRVEWLIVALLLAEAALSIWGLLT</sequence>
<dbReference type="RefSeq" id="WP_116888571.1">
    <property type="nucleotide sequence ID" value="NZ_CP031641.1"/>
</dbReference>
<dbReference type="Proteomes" id="UP000258127">
    <property type="component" value="Chromosome"/>
</dbReference>
<name>A0AAI8KCA3_9PSED</name>
<gene>
    <name evidence="1" type="ORF">DZC75_13560</name>
</gene>
<organism evidence="1 2">
    <name type="scientific">Pseudomonas parafulva</name>
    <dbReference type="NCBI Taxonomy" id="157782"/>
    <lineage>
        <taxon>Bacteria</taxon>
        <taxon>Pseudomonadati</taxon>
        <taxon>Pseudomonadota</taxon>
        <taxon>Gammaproteobacteria</taxon>
        <taxon>Pseudomonadales</taxon>
        <taxon>Pseudomonadaceae</taxon>
        <taxon>Pseudomonas</taxon>
    </lineage>
</organism>